<comment type="subcellular location">
    <subcellularLocation>
        <location evidence="2">Cell membrane</location>
        <topology evidence="2">Multi-pass membrane protein</topology>
    </subcellularLocation>
</comment>
<dbReference type="PROSITE" id="PS50113">
    <property type="entry name" value="PAC"/>
    <property type="match status" value="2"/>
</dbReference>
<dbReference type="Gene3D" id="1.20.120.160">
    <property type="entry name" value="HPT domain"/>
    <property type="match status" value="1"/>
</dbReference>
<keyword evidence="11" id="KW-0067">ATP-binding</keyword>
<comment type="caution">
    <text evidence="27">The sequence shown here is derived from an EMBL/GenBank/DDBJ whole genome shotgun (WGS) entry which is preliminary data.</text>
</comment>
<evidence type="ECO:0000256" key="15">
    <source>
        <dbReference type="ARBA" id="ARBA00023136"/>
    </source>
</evidence>
<dbReference type="SMART" id="SM00387">
    <property type="entry name" value="HATPase_c"/>
    <property type="match status" value="1"/>
</dbReference>
<dbReference type="GO" id="GO:0005886">
    <property type="term" value="C:plasma membrane"/>
    <property type="evidence" value="ECO:0007669"/>
    <property type="project" value="UniProtKB-SubCell"/>
</dbReference>
<dbReference type="InterPro" id="IPR005467">
    <property type="entry name" value="His_kinase_dom"/>
</dbReference>
<dbReference type="EMBL" id="JABXYJ010000002">
    <property type="protein sequence ID" value="NVO76843.1"/>
    <property type="molecule type" value="Genomic_DNA"/>
</dbReference>
<evidence type="ECO:0000256" key="16">
    <source>
        <dbReference type="ARBA" id="ARBA00058004"/>
    </source>
</evidence>
<evidence type="ECO:0000256" key="3">
    <source>
        <dbReference type="ARBA" id="ARBA00012438"/>
    </source>
</evidence>
<evidence type="ECO:0000256" key="11">
    <source>
        <dbReference type="ARBA" id="ARBA00022840"/>
    </source>
</evidence>
<evidence type="ECO:0000256" key="2">
    <source>
        <dbReference type="ARBA" id="ARBA00004651"/>
    </source>
</evidence>
<dbReference type="PANTHER" id="PTHR45339">
    <property type="entry name" value="HYBRID SIGNAL TRANSDUCTION HISTIDINE KINASE J"/>
    <property type="match status" value="1"/>
</dbReference>
<evidence type="ECO:0000256" key="8">
    <source>
        <dbReference type="ARBA" id="ARBA00022729"/>
    </source>
</evidence>
<keyword evidence="14" id="KW-0843">Virulence</keyword>
<feature type="domain" description="HPt" evidence="26">
    <location>
        <begin position="1239"/>
        <end position="1336"/>
    </location>
</feature>
<dbReference type="GO" id="GO:0005524">
    <property type="term" value="F:ATP binding"/>
    <property type="evidence" value="ECO:0007669"/>
    <property type="project" value="UniProtKB-KW"/>
</dbReference>
<dbReference type="InterPro" id="IPR011006">
    <property type="entry name" value="CheY-like_superfamily"/>
</dbReference>
<proteinExistence type="predicted"/>
<dbReference type="Gene3D" id="1.10.287.130">
    <property type="match status" value="1"/>
</dbReference>
<dbReference type="InterPro" id="IPR008207">
    <property type="entry name" value="Sig_transdc_His_kin_Hpt_dom"/>
</dbReference>
<evidence type="ECO:0000256" key="21">
    <source>
        <dbReference type="PROSITE-ProRule" id="PRU00169"/>
    </source>
</evidence>
<keyword evidence="10" id="KW-0418">Kinase</keyword>
<feature type="domain" description="PAC" evidence="25">
    <location>
        <begin position="610"/>
        <end position="661"/>
    </location>
</feature>
<dbReference type="CDD" id="cd00130">
    <property type="entry name" value="PAS"/>
    <property type="match status" value="2"/>
</dbReference>
<dbReference type="CDD" id="cd00082">
    <property type="entry name" value="HisKA"/>
    <property type="match status" value="1"/>
</dbReference>
<dbReference type="PANTHER" id="PTHR45339:SF1">
    <property type="entry name" value="HYBRID SIGNAL TRANSDUCTION HISTIDINE KINASE J"/>
    <property type="match status" value="1"/>
</dbReference>
<dbReference type="Pfam" id="PF00989">
    <property type="entry name" value="PAS"/>
    <property type="match status" value="1"/>
</dbReference>
<gene>
    <name evidence="27" type="ORF">HV832_03215</name>
</gene>
<dbReference type="SUPFAM" id="SSF48452">
    <property type="entry name" value="TPR-like"/>
    <property type="match status" value="2"/>
</dbReference>
<keyword evidence="28" id="KW-1185">Reference proteome</keyword>
<reference evidence="27 28" key="1">
    <citation type="submission" date="2020-06" db="EMBL/GenBank/DDBJ databases">
        <authorList>
            <person name="Qiu C."/>
            <person name="Liu Z."/>
        </authorList>
    </citation>
    <scope>NUCLEOTIDE SEQUENCE [LARGE SCALE GENOMIC DNA]</scope>
    <source>
        <strain evidence="27 28">EM 1</strain>
    </source>
</reference>
<dbReference type="Gene3D" id="3.40.50.2300">
    <property type="match status" value="2"/>
</dbReference>
<evidence type="ECO:0000256" key="7">
    <source>
        <dbReference type="ARBA" id="ARBA00022692"/>
    </source>
</evidence>
<dbReference type="CDD" id="cd16922">
    <property type="entry name" value="HATPase_EvgS-ArcB-TorS-like"/>
    <property type="match status" value="1"/>
</dbReference>
<dbReference type="PROSITE" id="PS50110">
    <property type="entry name" value="RESPONSE_REGULATORY"/>
    <property type="match status" value="2"/>
</dbReference>
<dbReference type="EC" id="2.7.13.3" evidence="3"/>
<dbReference type="CDD" id="cd00156">
    <property type="entry name" value="REC"/>
    <property type="match status" value="1"/>
</dbReference>
<evidence type="ECO:0000256" key="1">
    <source>
        <dbReference type="ARBA" id="ARBA00000085"/>
    </source>
</evidence>
<feature type="domain" description="Response regulatory" evidence="24">
    <location>
        <begin position="1082"/>
        <end position="1201"/>
    </location>
</feature>
<dbReference type="Proteomes" id="UP000588051">
    <property type="component" value="Unassembled WGS sequence"/>
</dbReference>
<dbReference type="InterPro" id="IPR001610">
    <property type="entry name" value="PAC"/>
</dbReference>
<dbReference type="SUPFAM" id="SSF55874">
    <property type="entry name" value="ATPase domain of HSP90 chaperone/DNA topoisomerase II/histidine kinase"/>
    <property type="match status" value="1"/>
</dbReference>
<accession>A0A850QHH6</accession>
<keyword evidence="9" id="KW-0547">Nucleotide-binding</keyword>
<evidence type="ECO:0000256" key="5">
    <source>
        <dbReference type="ARBA" id="ARBA00022553"/>
    </source>
</evidence>
<evidence type="ECO:0000256" key="17">
    <source>
        <dbReference type="ARBA" id="ARBA00064003"/>
    </source>
</evidence>
<dbReference type="Pfam" id="PF13424">
    <property type="entry name" value="TPR_12"/>
    <property type="match status" value="1"/>
</dbReference>
<keyword evidence="12" id="KW-1133">Transmembrane helix</keyword>
<evidence type="ECO:0000256" key="9">
    <source>
        <dbReference type="ARBA" id="ARBA00022741"/>
    </source>
</evidence>
<evidence type="ECO:0000259" key="25">
    <source>
        <dbReference type="PROSITE" id="PS50113"/>
    </source>
</evidence>
<keyword evidence="8" id="KW-0732">Signal</keyword>
<evidence type="ECO:0000313" key="28">
    <source>
        <dbReference type="Proteomes" id="UP000588051"/>
    </source>
</evidence>
<feature type="modified residue" description="4-aspartylphosphate" evidence="21">
    <location>
        <position position="1134"/>
    </location>
</feature>
<dbReference type="InterPro" id="IPR036641">
    <property type="entry name" value="HPT_dom_sf"/>
</dbReference>
<dbReference type="NCBIfam" id="TIGR00229">
    <property type="entry name" value="sensory_box"/>
    <property type="match status" value="2"/>
</dbReference>
<feature type="domain" description="Response regulatory" evidence="24">
    <location>
        <begin position="939"/>
        <end position="1060"/>
    </location>
</feature>
<dbReference type="RefSeq" id="WP_176802137.1">
    <property type="nucleotide sequence ID" value="NZ_JABXYJ010000002.1"/>
</dbReference>
<keyword evidence="4" id="KW-1003">Cell membrane</keyword>
<dbReference type="FunFam" id="1.10.287.130:FF:000002">
    <property type="entry name" value="Two-component osmosensing histidine kinase"/>
    <property type="match status" value="1"/>
</dbReference>
<dbReference type="SUPFAM" id="SSF47226">
    <property type="entry name" value="Histidine-containing phosphotransfer domain, HPT domain"/>
    <property type="match status" value="1"/>
</dbReference>
<dbReference type="InterPro" id="IPR000700">
    <property type="entry name" value="PAS-assoc_C"/>
</dbReference>
<protein>
    <recommendedName>
        <fullName evidence="18">Sensory/regulatory protein RpfC</fullName>
        <ecNumber evidence="3">2.7.13.3</ecNumber>
    </recommendedName>
    <alternativeName>
        <fullName evidence="19">Virulence sensor protein BvgS</fullName>
    </alternativeName>
</protein>
<dbReference type="PRINTS" id="PR00344">
    <property type="entry name" value="BCTRLSENSOR"/>
</dbReference>
<comment type="subunit">
    <text evidence="17">At low DSF concentrations, interacts with RpfF.</text>
</comment>
<dbReference type="SMART" id="SM00091">
    <property type="entry name" value="PAS"/>
    <property type="match status" value="2"/>
</dbReference>
<keyword evidence="5 21" id="KW-0597">Phosphoprotein</keyword>
<dbReference type="InterPro" id="IPR013767">
    <property type="entry name" value="PAS_fold"/>
</dbReference>
<dbReference type="GO" id="GO:0006355">
    <property type="term" value="P:regulation of DNA-templated transcription"/>
    <property type="evidence" value="ECO:0007669"/>
    <property type="project" value="InterPro"/>
</dbReference>
<name>A0A850QHH6_9BURK</name>
<dbReference type="SUPFAM" id="SSF52172">
    <property type="entry name" value="CheY-like"/>
    <property type="match status" value="2"/>
</dbReference>
<feature type="modified residue" description="4-aspartylphosphate" evidence="21">
    <location>
        <position position="992"/>
    </location>
</feature>
<sequence>MSNDFELSDAQMRESCFTAFDLMRDSPEEGRIVASRLRQSAASHRLPVMGTFAELLFAFADFFDGRLAQAEPEFERTSVMFELVGDKEGLAFSMLGTVAVWRRHGMSEQAYSLCHSKILPLLPEGDHRLSVLVFNLLGILSQELGFTEEGIRHFYTALEQAQRLNIPNRASQVMANLGEIFYISGNAEDAEPLLQEARAIAIVSNERWLAPFISTMYALCKIALDKYEEAYLGIVEYIGESSQAHYPDAASRAFCFSIAAYTLAMRGQLDEADRLNAIAQSLSDSYEDKPLKPYTRWVSGHLHWRHKRFPEAIHDLRRAIDENGIQGYIYIPLRAIRELIDIFAELGQWEEGFKEQQRYLELFAKVQGQATRVHVQTLRIKNELKQAELARRLAEDAMVERRALDVELKRMLSERETILENSIVGMVFLNNQGRVQWANTPLCQIFRVDRGQILGASLEPYYPSRISYLESEEAVSAAVLRGESFQAELQMCRADGDLFWAHFSGRAVDQNDLSHGTVWVVMDISARRQLEADLNRSEKHYRQLVNHASEGIIVVQNQKIVFANPQIYKLTARQPDSLLAFNFTDLIDEADRLIVQDYEQRCLQGEMVAPYFQCRITNSVAGKINWVELSSVLIDWEGQPANLSFISDVTERKYLEQQLQQSMAEQMRLQTIQMQNELKEAERARRHAEESTEAKSIFLANMSHEIRTPMNAIIGMAHLALRTELSPKQKDYLEKIHQAGLSLMGVINDILDFSKVEAGKLHIENAVFNLDETLENVCAITADKAYEKGLELIFDVPQQIPRALCGDALRLGQVLINLINNAVKFTEHGEVYVGCRHQVVSENQVQLQFEVRDTGIGMTPEQMQRLFQPFSQADESTTRKFGGTGLGLSISRRVVELMGGQIALESESGVGTCVRFQLDFGLSPDVRTPAHPELIRHKRILIVDDNALAANVLRDALSLAVARVDVMQDTVLAIQRMLHMDNDDPYDLVLVDLNMPEIDGLTWIDTLKRGQLIRNIPAFVLMGMHGREEASHRADVMMPDAFLPKPVRFIQALDCITALYSKSLEKNGHKQTFRIPQYAGLHVLLAEDNQMNQQIACELMEAGGIQVDVAENGETALEMLLQKQPDYYGMVFMDVQMPVLDGHDATRMIRSRPVYEGLPIVAMTAHAMLDEIARCKESGMSAHLAKPITPAALYDMISYWCPQFVTENTMLATEDVALNRVLSIDMVDVDEGLQRTLGNEDLYMELLRRFSDDQHDVVVKAAQMHRAGDQEQAERLIHTLKGVAALIAAAIVRQEADILEQYLRAREYGSHVDRQFELCDLQLQKTRASIQCFLEKQYREAVTQDVSGSPPVYQRQILSSTLRQCEQLLSEYDGEAVDFLVESSDVIVQALGAELHKQIMRAAKQFDFDLALDYLRQGIAQHSFDEPAVRDK</sequence>
<dbReference type="GO" id="GO:0000155">
    <property type="term" value="F:phosphorelay sensor kinase activity"/>
    <property type="evidence" value="ECO:0007669"/>
    <property type="project" value="InterPro"/>
</dbReference>
<dbReference type="Gene3D" id="3.30.450.20">
    <property type="entry name" value="PAS domain"/>
    <property type="match status" value="2"/>
</dbReference>
<comment type="catalytic activity">
    <reaction evidence="1">
        <text>ATP + protein L-histidine = ADP + protein N-phospho-L-histidine.</text>
        <dbReference type="EC" id="2.7.13.3"/>
    </reaction>
</comment>
<keyword evidence="7" id="KW-0812">Transmembrane</keyword>
<dbReference type="InterPro" id="IPR001789">
    <property type="entry name" value="Sig_transdc_resp-reg_receiver"/>
</dbReference>
<dbReference type="Pfam" id="PF01627">
    <property type="entry name" value="Hpt"/>
    <property type="match status" value="1"/>
</dbReference>
<dbReference type="SMART" id="SM00448">
    <property type="entry name" value="REC"/>
    <property type="match status" value="2"/>
</dbReference>
<evidence type="ECO:0000259" key="24">
    <source>
        <dbReference type="PROSITE" id="PS50110"/>
    </source>
</evidence>
<dbReference type="InterPro" id="IPR000014">
    <property type="entry name" value="PAS"/>
</dbReference>
<evidence type="ECO:0000256" key="4">
    <source>
        <dbReference type="ARBA" id="ARBA00022475"/>
    </source>
</evidence>
<dbReference type="Pfam" id="PF13426">
    <property type="entry name" value="PAS_9"/>
    <property type="match status" value="1"/>
</dbReference>
<organism evidence="27 28">
    <name type="scientific">Undibacterium oligocarboniphilum</name>
    <dbReference type="NCBI Taxonomy" id="666702"/>
    <lineage>
        <taxon>Bacteria</taxon>
        <taxon>Pseudomonadati</taxon>
        <taxon>Pseudomonadota</taxon>
        <taxon>Betaproteobacteria</taxon>
        <taxon>Burkholderiales</taxon>
        <taxon>Oxalobacteraceae</taxon>
        <taxon>Undibacterium</taxon>
    </lineage>
</organism>
<evidence type="ECO:0000256" key="19">
    <source>
        <dbReference type="ARBA" id="ARBA00070152"/>
    </source>
</evidence>
<dbReference type="InterPro" id="IPR036890">
    <property type="entry name" value="HATPase_C_sf"/>
</dbReference>
<dbReference type="SUPFAM" id="SSF55785">
    <property type="entry name" value="PYP-like sensor domain (PAS domain)"/>
    <property type="match status" value="2"/>
</dbReference>
<dbReference type="FunFam" id="3.30.565.10:FF:000010">
    <property type="entry name" value="Sensor histidine kinase RcsC"/>
    <property type="match status" value="1"/>
</dbReference>
<dbReference type="InterPro" id="IPR011990">
    <property type="entry name" value="TPR-like_helical_dom_sf"/>
</dbReference>
<dbReference type="Pfam" id="PF00072">
    <property type="entry name" value="Response_reg"/>
    <property type="match status" value="2"/>
</dbReference>
<feature type="domain" description="PAC" evidence="25">
    <location>
        <begin position="485"/>
        <end position="536"/>
    </location>
</feature>
<feature type="domain" description="Histidine kinase" evidence="23">
    <location>
        <begin position="701"/>
        <end position="922"/>
    </location>
</feature>
<dbReference type="SUPFAM" id="SSF47384">
    <property type="entry name" value="Homodimeric domain of signal transducing histidine kinase"/>
    <property type="match status" value="1"/>
</dbReference>
<dbReference type="Pfam" id="PF02518">
    <property type="entry name" value="HATPase_c"/>
    <property type="match status" value="1"/>
</dbReference>
<evidence type="ECO:0000259" key="23">
    <source>
        <dbReference type="PROSITE" id="PS50109"/>
    </source>
</evidence>
<dbReference type="InterPro" id="IPR035965">
    <property type="entry name" value="PAS-like_dom_sf"/>
</dbReference>
<evidence type="ECO:0000259" key="26">
    <source>
        <dbReference type="PROSITE" id="PS50894"/>
    </source>
</evidence>
<dbReference type="InterPro" id="IPR003594">
    <property type="entry name" value="HATPase_dom"/>
</dbReference>
<dbReference type="SMART" id="SM00086">
    <property type="entry name" value="PAC"/>
    <property type="match status" value="2"/>
</dbReference>
<evidence type="ECO:0000256" key="22">
    <source>
        <dbReference type="SAM" id="Coils"/>
    </source>
</evidence>
<dbReference type="Gene3D" id="1.25.40.10">
    <property type="entry name" value="Tetratricopeptide repeat domain"/>
    <property type="match status" value="2"/>
</dbReference>
<dbReference type="PROSITE" id="PS50894">
    <property type="entry name" value="HPT"/>
    <property type="match status" value="1"/>
</dbReference>
<dbReference type="PROSITE" id="PS50109">
    <property type="entry name" value="HIS_KIN"/>
    <property type="match status" value="1"/>
</dbReference>
<comment type="function">
    <text evidence="16">Member of the two-component regulatory system BvgS/BvgA. Phosphorylates BvgA via a four-step phosphorelay in response to environmental signals.</text>
</comment>
<dbReference type="InterPro" id="IPR004358">
    <property type="entry name" value="Sig_transdc_His_kin-like_C"/>
</dbReference>
<feature type="coiled-coil region" evidence="22">
    <location>
        <begin position="664"/>
        <end position="694"/>
    </location>
</feature>
<evidence type="ECO:0000256" key="10">
    <source>
        <dbReference type="ARBA" id="ARBA00022777"/>
    </source>
</evidence>
<dbReference type="CDD" id="cd17546">
    <property type="entry name" value="REC_hyHK_CKI1_RcsC-like"/>
    <property type="match status" value="1"/>
</dbReference>
<dbReference type="InterPro" id="IPR036097">
    <property type="entry name" value="HisK_dim/P_sf"/>
</dbReference>
<dbReference type="Gene3D" id="3.30.565.10">
    <property type="entry name" value="Histidine kinase-like ATPase, C-terminal domain"/>
    <property type="match status" value="1"/>
</dbReference>
<dbReference type="Pfam" id="PF00512">
    <property type="entry name" value="HisKA"/>
    <property type="match status" value="1"/>
</dbReference>
<keyword evidence="6" id="KW-0808">Transferase</keyword>
<keyword evidence="15" id="KW-0472">Membrane</keyword>
<keyword evidence="22" id="KW-0175">Coiled coil</keyword>
<dbReference type="InterPro" id="IPR003661">
    <property type="entry name" value="HisK_dim/P_dom"/>
</dbReference>
<keyword evidence="13" id="KW-0902">Two-component regulatory system</keyword>
<evidence type="ECO:0000256" key="12">
    <source>
        <dbReference type="ARBA" id="ARBA00022989"/>
    </source>
</evidence>
<evidence type="ECO:0000256" key="18">
    <source>
        <dbReference type="ARBA" id="ARBA00068150"/>
    </source>
</evidence>
<evidence type="ECO:0000256" key="6">
    <source>
        <dbReference type="ARBA" id="ARBA00022679"/>
    </source>
</evidence>
<evidence type="ECO:0000256" key="13">
    <source>
        <dbReference type="ARBA" id="ARBA00023012"/>
    </source>
</evidence>
<dbReference type="SMART" id="SM00388">
    <property type="entry name" value="HisKA"/>
    <property type="match status" value="1"/>
</dbReference>
<feature type="modified residue" description="Phosphohistidine" evidence="20">
    <location>
        <position position="1278"/>
    </location>
</feature>
<evidence type="ECO:0000313" key="27">
    <source>
        <dbReference type="EMBL" id="NVO76843.1"/>
    </source>
</evidence>
<evidence type="ECO:0000256" key="20">
    <source>
        <dbReference type="PROSITE-ProRule" id="PRU00110"/>
    </source>
</evidence>
<evidence type="ECO:0000256" key="14">
    <source>
        <dbReference type="ARBA" id="ARBA00023026"/>
    </source>
</evidence>